<protein>
    <submittedName>
        <fullName evidence="3">KID domain-containing protein</fullName>
    </submittedName>
</protein>
<accession>A0A0N5ANQ7</accession>
<reference evidence="3" key="1">
    <citation type="submission" date="2017-02" db="UniProtKB">
        <authorList>
            <consortium name="WormBaseParasite"/>
        </authorList>
    </citation>
    <scope>IDENTIFICATION</scope>
</reference>
<dbReference type="AlphaFoldDB" id="A0A0N5ANQ7"/>
<evidence type="ECO:0000313" key="3">
    <source>
        <dbReference type="WBParaSite" id="SMUV_0000625301-mRNA-1"/>
    </source>
</evidence>
<evidence type="ECO:0000256" key="1">
    <source>
        <dbReference type="SAM" id="MobiDB-lite"/>
    </source>
</evidence>
<keyword evidence="2" id="KW-1185">Reference proteome</keyword>
<proteinExistence type="predicted"/>
<dbReference type="WBParaSite" id="SMUV_0000625301-mRNA-1">
    <property type="protein sequence ID" value="SMUV_0000625301-mRNA-1"/>
    <property type="gene ID" value="SMUV_0000625301"/>
</dbReference>
<evidence type="ECO:0000313" key="2">
    <source>
        <dbReference type="Proteomes" id="UP000046393"/>
    </source>
</evidence>
<organism evidence="2 3">
    <name type="scientific">Syphacia muris</name>
    <dbReference type="NCBI Taxonomy" id="451379"/>
    <lineage>
        <taxon>Eukaryota</taxon>
        <taxon>Metazoa</taxon>
        <taxon>Ecdysozoa</taxon>
        <taxon>Nematoda</taxon>
        <taxon>Chromadorea</taxon>
        <taxon>Rhabditida</taxon>
        <taxon>Spirurina</taxon>
        <taxon>Oxyuridomorpha</taxon>
        <taxon>Oxyuroidea</taxon>
        <taxon>Oxyuridae</taxon>
        <taxon>Syphacia</taxon>
    </lineage>
</organism>
<sequence length="180" mass="21079">MDENAIGADSSTDYDNLNVSTSNDNDTFDYINTHHNRRHRRQMQQQVSMLKQQQQQQQQQLCDQCLSECRSANSIVVNMDMYDQSSSSTHGSQIMTATSDIPRIRPARQTRSYRIIDNDESQRILQQIANEKMAEMEIARKTSKYSRRKLSAIKSSQSLLLYANIYLFFVRYLVKFTRFQ</sequence>
<feature type="compositionally biased region" description="Polar residues" evidence="1">
    <location>
        <begin position="9"/>
        <end position="25"/>
    </location>
</feature>
<dbReference type="Proteomes" id="UP000046393">
    <property type="component" value="Unplaced"/>
</dbReference>
<feature type="region of interest" description="Disordered" evidence="1">
    <location>
        <begin position="1"/>
        <end position="28"/>
    </location>
</feature>
<name>A0A0N5ANQ7_9BILA</name>